<name>G4NJ54_PYRO7</name>
<evidence type="ECO:0000256" key="1">
    <source>
        <dbReference type="ARBA" id="ARBA00022574"/>
    </source>
</evidence>
<reference evidence="5 6" key="1">
    <citation type="journal article" date="2005" name="Nature">
        <title>The genome sequence of the rice blast fungus Magnaporthe grisea.</title>
        <authorList>
            <person name="Dean R.A."/>
            <person name="Talbot N.J."/>
            <person name="Ebbole D.J."/>
            <person name="Farman M.L."/>
            <person name="Mitchell T.K."/>
            <person name="Orbach M.J."/>
            <person name="Thon M."/>
            <person name="Kulkarni R."/>
            <person name="Xu J.R."/>
            <person name="Pan H."/>
            <person name="Read N.D."/>
            <person name="Lee Y.H."/>
            <person name="Carbone I."/>
            <person name="Brown D."/>
            <person name="Oh Y.Y."/>
            <person name="Donofrio N."/>
            <person name="Jeong J.S."/>
            <person name="Soanes D.M."/>
            <person name="Djonovic S."/>
            <person name="Kolomiets E."/>
            <person name="Rehmeyer C."/>
            <person name="Li W."/>
            <person name="Harding M."/>
            <person name="Kim S."/>
            <person name="Lebrun M.H."/>
            <person name="Bohnert H."/>
            <person name="Coughlan S."/>
            <person name="Butler J."/>
            <person name="Calvo S."/>
            <person name="Ma L.J."/>
            <person name="Nicol R."/>
            <person name="Purcell S."/>
            <person name="Nusbaum C."/>
            <person name="Galagan J.E."/>
            <person name="Birren B.W."/>
        </authorList>
    </citation>
    <scope>NUCLEOTIDE SEQUENCE [LARGE SCALE GENOMIC DNA]</scope>
    <source>
        <strain evidence="6">70-15 / ATCC MYA-4617 / FGSC 8958</strain>
    </source>
</reference>
<feature type="compositionally biased region" description="Polar residues" evidence="4">
    <location>
        <begin position="20"/>
        <end position="32"/>
    </location>
</feature>
<feature type="region of interest" description="Disordered" evidence="4">
    <location>
        <begin position="1"/>
        <end position="89"/>
    </location>
</feature>
<dbReference type="FunFam" id="2.130.10.10:FF:000557">
    <property type="entry name" value="WD repeat protein"/>
    <property type="match status" value="1"/>
</dbReference>
<keyword evidence="6" id="KW-1185">Reference proteome</keyword>
<dbReference type="InterPro" id="IPR036322">
    <property type="entry name" value="WD40_repeat_dom_sf"/>
</dbReference>
<evidence type="ECO:0000313" key="6">
    <source>
        <dbReference type="Proteomes" id="UP000009058"/>
    </source>
</evidence>
<dbReference type="GO" id="GO:0043161">
    <property type="term" value="P:proteasome-mediated ubiquitin-dependent protein catabolic process"/>
    <property type="evidence" value="ECO:0007669"/>
    <property type="project" value="TreeGrafter"/>
</dbReference>
<dbReference type="PROSITE" id="PS50294">
    <property type="entry name" value="WD_REPEATS_REGION"/>
    <property type="match status" value="2"/>
</dbReference>
<dbReference type="InterPro" id="IPR001680">
    <property type="entry name" value="WD40_rpt"/>
</dbReference>
<keyword evidence="1 3" id="KW-0853">WD repeat</keyword>
<feature type="compositionally biased region" description="Acidic residues" evidence="4">
    <location>
        <begin position="37"/>
        <end position="84"/>
    </location>
</feature>
<feature type="repeat" description="WD" evidence="3">
    <location>
        <begin position="358"/>
        <end position="401"/>
    </location>
</feature>
<evidence type="ECO:0000313" key="5">
    <source>
        <dbReference type="EMBL" id="EHA46270.1"/>
    </source>
</evidence>
<evidence type="ECO:0000256" key="2">
    <source>
        <dbReference type="ARBA" id="ARBA00022737"/>
    </source>
</evidence>
<reference key="2">
    <citation type="submission" date="2011-05" db="EMBL/GenBank/DDBJ databases">
        <title>The Genome Sequence of Magnaporthe oryzae 70-15.</title>
        <authorList>
            <consortium name="The Broad Institute Genome Sequencing Platform"/>
            <person name="Ma L.-J."/>
            <person name="Dead R."/>
            <person name="Young S.K."/>
            <person name="Zeng Q."/>
            <person name="Gargeya S."/>
            <person name="Fitzgerald M."/>
            <person name="Haas B."/>
            <person name="Abouelleil A."/>
            <person name="Alvarado L."/>
            <person name="Arachchi H.M."/>
            <person name="Berlin A."/>
            <person name="Brown A."/>
            <person name="Chapman S.B."/>
            <person name="Chen Z."/>
            <person name="Dunbar C."/>
            <person name="Freedman E."/>
            <person name="Gearin G."/>
            <person name="Gellesch M."/>
            <person name="Goldberg J."/>
            <person name="Griggs A."/>
            <person name="Gujja S."/>
            <person name="Heiman D."/>
            <person name="Howarth C."/>
            <person name="Larson L."/>
            <person name="Lui A."/>
            <person name="MacDonald P.J.P."/>
            <person name="Mehta T."/>
            <person name="Montmayeur A."/>
            <person name="Murphy C."/>
            <person name="Neiman D."/>
            <person name="Pearson M."/>
            <person name="Priest M."/>
            <person name="Roberts A."/>
            <person name="Saif S."/>
            <person name="Shea T."/>
            <person name="Shenoy N."/>
            <person name="Sisk P."/>
            <person name="Stolte C."/>
            <person name="Sykes S."/>
            <person name="Yandava C."/>
            <person name="Wortman J."/>
            <person name="Nusbaum C."/>
            <person name="Birren B."/>
        </authorList>
    </citation>
    <scope>NUCLEOTIDE SEQUENCE</scope>
    <source>
        <strain>70-15</strain>
    </source>
</reference>
<dbReference type="SUPFAM" id="SSF50978">
    <property type="entry name" value="WD40 repeat-like"/>
    <property type="match status" value="1"/>
</dbReference>
<dbReference type="SMART" id="SM00320">
    <property type="entry name" value="WD40"/>
    <property type="match status" value="5"/>
</dbReference>
<dbReference type="OrthoDB" id="63070at2759"/>
<dbReference type="STRING" id="242507.G4NJ54"/>
<dbReference type="GeneID" id="2682725"/>
<feature type="region of interest" description="Disordered" evidence="4">
    <location>
        <begin position="111"/>
        <end position="134"/>
    </location>
</feature>
<dbReference type="PANTHER" id="PTHR19847">
    <property type="entry name" value="DDB1- AND CUL4-ASSOCIATED FACTOR 11"/>
    <property type="match status" value="1"/>
</dbReference>
<dbReference type="InParanoid" id="G4NJ54"/>
<feature type="compositionally biased region" description="Acidic residues" evidence="4">
    <location>
        <begin position="625"/>
        <end position="641"/>
    </location>
</feature>
<proteinExistence type="predicted"/>
<dbReference type="GO" id="GO:0080008">
    <property type="term" value="C:Cul4-RING E3 ubiquitin ligase complex"/>
    <property type="evidence" value="ECO:0007669"/>
    <property type="project" value="TreeGrafter"/>
</dbReference>
<gene>
    <name evidence="5" type="ORF">MGG_02743</name>
</gene>
<dbReference type="PROSITE" id="PS50082">
    <property type="entry name" value="WD_REPEATS_2"/>
    <property type="match status" value="2"/>
</dbReference>
<dbReference type="Gene3D" id="2.130.10.10">
    <property type="entry name" value="YVTN repeat-like/Quinoprotein amine dehydrogenase"/>
    <property type="match status" value="2"/>
</dbReference>
<dbReference type="InterPro" id="IPR020472">
    <property type="entry name" value="WD40_PAC1"/>
</dbReference>
<dbReference type="InterPro" id="IPR015943">
    <property type="entry name" value="WD40/YVTN_repeat-like_dom_sf"/>
</dbReference>
<feature type="repeat" description="WD" evidence="3">
    <location>
        <begin position="405"/>
        <end position="439"/>
    </location>
</feature>
<dbReference type="PRINTS" id="PR00320">
    <property type="entry name" value="GPROTEINBRPT"/>
</dbReference>
<feature type="region of interest" description="Disordered" evidence="4">
    <location>
        <begin position="609"/>
        <end position="641"/>
    </location>
</feature>
<dbReference type="eggNOG" id="KOG0266">
    <property type="taxonomic scope" value="Eukaryota"/>
</dbReference>
<dbReference type="PANTHER" id="PTHR19847:SF7">
    <property type="entry name" value="DDB1- AND CUL4-ASSOCIATED FACTOR 11"/>
    <property type="match status" value="1"/>
</dbReference>
<evidence type="ECO:0000256" key="4">
    <source>
        <dbReference type="SAM" id="MobiDB-lite"/>
    </source>
</evidence>
<dbReference type="InterPro" id="IPR051859">
    <property type="entry name" value="DCAF"/>
</dbReference>
<dbReference type="VEuPathDB" id="FungiDB:MGG_02743"/>
<dbReference type="Pfam" id="PF00400">
    <property type="entry name" value="WD40"/>
    <property type="match status" value="3"/>
</dbReference>
<accession>G4NJ54</accession>
<dbReference type="EMBL" id="CM001237">
    <property type="protein sequence ID" value="EHA46270.1"/>
    <property type="molecule type" value="Genomic_DNA"/>
</dbReference>
<dbReference type="KEGG" id="mgr:MGG_02743"/>
<dbReference type="Proteomes" id="UP000009058">
    <property type="component" value="Chromosome 7"/>
</dbReference>
<dbReference type="OMA" id="FGQWTIT"/>
<dbReference type="RefSeq" id="XP_003721013.1">
    <property type="nucleotide sequence ID" value="XM_003720965.1"/>
</dbReference>
<evidence type="ECO:0000256" key="3">
    <source>
        <dbReference type="PROSITE-ProRule" id="PRU00221"/>
    </source>
</evidence>
<keyword evidence="2" id="KW-0677">Repeat</keyword>
<dbReference type="AlphaFoldDB" id="G4NJ54"/>
<organism evidence="5 6">
    <name type="scientific">Pyricularia oryzae (strain 70-15 / ATCC MYA-4617 / FGSC 8958)</name>
    <name type="common">Rice blast fungus</name>
    <name type="synonym">Magnaporthe oryzae</name>
    <dbReference type="NCBI Taxonomy" id="242507"/>
    <lineage>
        <taxon>Eukaryota</taxon>
        <taxon>Fungi</taxon>
        <taxon>Dikarya</taxon>
        <taxon>Ascomycota</taxon>
        <taxon>Pezizomycotina</taxon>
        <taxon>Sordariomycetes</taxon>
        <taxon>Sordariomycetidae</taxon>
        <taxon>Magnaporthales</taxon>
        <taxon>Pyriculariaceae</taxon>
        <taxon>Pyricularia</taxon>
    </lineage>
</organism>
<dbReference type="HOGENOM" id="CLU_014280_1_1_1"/>
<protein>
    <submittedName>
        <fullName evidence="5">WD repeat-containing protein 23</fullName>
    </submittedName>
</protein>
<sequence>MDSGRKGGGHWSMVGRVGGVTTSGFSLESQYHTAPGEVDDELDPDYDHDDDEPEEEDDNEDNEDNEEEEEEEEEEEDDDDDSDGQEGNFFIDIGGRMLALTLPQLHALISREDPSIFGPPGRTRPRTPPDPDRFPKVPSEKGTELMDSGLFGVTPAAVPSSTKYSSPQAEVALRLLDRELGLRDPIDQRMDQRILAQTMIPSDPADMLIRFPQSVYSGQFSDDGNFFYAVGKDFKVRMYDTSNPYNWRYYKTARFPFGQWTLSDASLSPDNRWLAITSLLPHVCLAPTDPNDSGDPYTLDLSNTGLTGREQGAYWRDARHFAIFSVRYSGDSRELVAGTNRNSVIVYDIESRTVLHNVVGHNDDVNAVCFADKSSPHILYSGSDDTTIKVWDRRSMADRRAAGAFVGHIEGLTYIDSKNDGRYLLSNGKDHSMKLWDLRMAMSEPDFSSKDPTRCTRNRTTDYRWTELRDDDWFPHPHDNSVVTFRGHRVTRTLIRCHFSPPGSTNSRYVYSGSFDGKVYIWNLDATLAGTIDVGAESQRILGRANARPSPPYRHLRDHGYTAACIREAHWHPKAPMVVASAWGGDNTDSGFCSVHSFNDGLEDEGIEMGRLLNERLEPSQPAEYDTESEEEDDDDDDYEA</sequence>